<accession>A0A820HLS6</accession>
<evidence type="ECO:0000313" key="4">
    <source>
        <dbReference type="EMBL" id="CAF4295318.1"/>
    </source>
</evidence>
<dbReference type="AlphaFoldDB" id="A0A820HLS6"/>
<evidence type="ECO:0000313" key="5">
    <source>
        <dbReference type="Proteomes" id="UP000663823"/>
    </source>
</evidence>
<dbReference type="EMBL" id="CAJOAX010045339">
    <property type="protein sequence ID" value="CAF4295318.1"/>
    <property type="molecule type" value="Genomic_DNA"/>
</dbReference>
<dbReference type="InterPro" id="IPR007484">
    <property type="entry name" value="Peptidase_M28"/>
</dbReference>
<comment type="caution">
    <text evidence="4">The sequence shown here is derived from an EMBL/GenBank/DDBJ whole genome shotgun (WGS) entry which is preliminary data.</text>
</comment>
<organism evidence="4 5">
    <name type="scientific">Rotaria sordida</name>
    <dbReference type="NCBI Taxonomy" id="392033"/>
    <lineage>
        <taxon>Eukaryota</taxon>
        <taxon>Metazoa</taxon>
        <taxon>Spiralia</taxon>
        <taxon>Gnathifera</taxon>
        <taxon>Rotifera</taxon>
        <taxon>Eurotatoria</taxon>
        <taxon>Bdelloidea</taxon>
        <taxon>Philodinida</taxon>
        <taxon>Philodinidae</taxon>
        <taxon>Rotaria</taxon>
    </lineage>
</organism>
<gene>
    <name evidence="4" type="ORF">OTI717_LOCUS41866</name>
</gene>
<protein>
    <recommendedName>
        <fullName evidence="3">Peptidase M28 domain-containing protein</fullName>
    </recommendedName>
</protein>
<name>A0A820HLS6_9BILA</name>
<dbReference type="Gene3D" id="3.40.630.10">
    <property type="entry name" value="Zn peptidases"/>
    <property type="match status" value="1"/>
</dbReference>
<dbReference type="GO" id="GO:0006508">
    <property type="term" value="P:proteolysis"/>
    <property type="evidence" value="ECO:0007669"/>
    <property type="project" value="InterPro"/>
</dbReference>
<feature type="domain" description="Peptidase M28" evidence="3">
    <location>
        <begin position="1"/>
        <end position="147"/>
    </location>
</feature>
<comment type="similarity">
    <text evidence="2">Belongs to the peptidase M28 family. M28B subfamily.</text>
</comment>
<proteinExistence type="inferred from homology"/>
<dbReference type="PANTHER" id="PTHR12147:SF26">
    <property type="entry name" value="PEPTIDASE M28 DOMAIN-CONTAINING PROTEIN"/>
    <property type="match status" value="1"/>
</dbReference>
<evidence type="ECO:0000256" key="2">
    <source>
        <dbReference type="ARBA" id="ARBA00005634"/>
    </source>
</evidence>
<dbReference type="Proteomes" id="UP000663823">
    <property type="component" value="Unassembled WGS sequence"/>
</dbReference>
<evidence type="ECO:0000256" key="1">
    <source>
        <dbReference type="ARBA" id="ARBA00001947"/>
    </source>
</evidence>
<comment type="cofactor">
    <cofactor evidence="1">
        <name>Zn(2+)</name>
        <dbReference type="ChEBI" id="CHEBI:29105"/>
    </cofactor>
</comment>
<dbReference type="SUPFAM" id="SSF53187">
    <property type="entry name" value="Zn-dependent exopeptidases"/>
    <property type="match status" value="1"/>
</dbReference>
<dbReference type="GO" id="GO:0008235">
    <property type="term" value="F:metalloexopeptidase activity"/>
    <property type="evidence" value="ECO:0007669"/>
    <property type="project" value="InterPro"/>
</dbReference>
<feature type="non-terminal residue" evidence="4">
    <location>
        <position position="165"/>
    </location>
</feature>
<feature type="non-terminal residue" evidence="4">
    <location>
        <position position="1"/>
    </location>
</feature>
<evidence type="ECO:0000259" key="3">
    <source>
        <dbReference type="Pfam" id="PF04389"/>
    </source>
</evidence>
<dbReference type="Pfam" id="PF04389">
    <property type="entry name" value="Peptidase_M28"/>
    <property type="match status" value="1"/>
</dbReference>
<reference evidence="4" key="1">
    <citation type="submission" date="2021-02" db="EMBL/GenBank/DDBJ databases">
        <authorList>
            <person name="Nowell W R."/>
        </authorList>
    </citation>
    <scope>NUCLEOTIDE SEQUENCE</scope>
</reference>
<sequence>SGIAATLALAATLSRLFQTSNYASYAYRVRFCWWGAEELGLLGSDFHVSEAKKSTVVGERIQDYLAIIDLDMLASLNYIFAIYDGKTVPTNTPAAAKPGTIQITTLFRDWFNVNKYPWDNTTFDGRSDYGPFLAAGICAGGIYTGAEELKTVEQQKRYQSMLGSL</sequence>
<dbReference type="InterPro" id="IPR045175">
    <property type="entry name" value="M28_fam"/>
</dbReference>
<dbReference type="PANTHER" id="PTHR12147">
    <property type="entry name" value="METALLOPEPTIDASE M28 FAMILY MEMBER"/>
    <property type="match status" value="1"/>
</dbReference>